<dbReference type="Proteomes" id="UP000195947">
    <property type="component" value="Unassembled WGS sequence"/>
</dbReference>
<name>A0AB38BLB2_9LACT</name>
<gene>
    <name evidence="2" type="ORF">SAMN04488507_106415</name>
    <name evidence="1" type="ORF">TFLO_2883</name>
</gene>
<sequence length="110" mass="12308">MNREIERLCDKTMLNDHVVKKHKTIFGKGLLMPVFVSDAEEVGIIIAKTKEAQKLGEVVHVTVAARLVKKAKASAYLSFPNNEDGLKSIDVLREWLDILEGYISKEAANE</sequence>
<protein>
    <recommendedName>
        <fullName evidence="5">TfoX N-terminal domain-containing protein</fullName>
    </recommendedName>
</protein>
<dbReference type="RefSeq" id="WP_086990765.1">
    <property type="nucleotide sequence ID" value="NZ_FJMZ01000054.1"/>
</dbReference>
<comment type="caution">
    <text evidence="2">The sequence shown here is derived from an EMBL/GenBank/DDBJ whole genome shotgun (WGS) entry which is preliminary data.</text>
</comment>
<evidence type="ECO:0000313" key="4">
    <source>
        <dbReference type="Proteomes" id="UP000199686"/>
    </source>
</evidence>
<organism evidence="2 4">
    <name type="scientific">Trichococcus flocculiformis</name>
    <dbReference type="NCBI Taxonomy" id="82803"/>
    <lineage>
        <taxon>Bacteria</taxon>
        <taxon>Bacillati</taxon>
        <taxon>Bacillota</taxon>
        <taxon>Bacilli</taxon>
        <taxon>Lactobacillales</taxon>
        <taxon>Carnobacteriaceae</taxon>
        <taxon>Trichococcus</taxon>
    </lineage>
</organism>
<reference evidence="2 4" key="2">
    <citation type="submission" date="2016-10" db="EMBL/GenBank/DDBJ databases">
        <authorList>
            <person name="Varghese N."/>
            <person name="Submissions S."/>
        </authorList>
    </citation>
    <scope>NUCLEOTIDE SEQUENCE [LARGE SCALE GENOMIC DNA]</scope>
    <source>
        <strain evidence="2 4">DSM 2094</strain>
    </source>
</reference>
<dbReference type="AlphaFoldDB" id="A0AB38BLB2"/>
<keyword evidence="3" id="KW-1185">Reference proteome</keyword>
<evidence type="ECO:0000313" key="1">
    <source>
        <dbReference type="EMBL" id="CZR03973.1"/>
    </source>
</evidence>
<dbReference type="Proteomes" id="UP000199686">
    <property type="component" value="Unassembled WGS sequence"/>
</dbReference>
<evidence type="ECO:0000313" key="2">
    <source>
        <dbReference type="EMBL" id="SFI16736.1"/>
    </source>
</evidence>
<dbReference type="EMBL" id="FOQC01000064">
    <property type="protein sequence ID" value="SFI16736.1"/>
    <property type="molecule type" value="Genomic_DNA"/>
</dbReference>
<evidence type="ECO:0000313" key="3">
    <source>
        <dbReference type="Proteomes" id="UP000195947"/>
    </source>
</evidence>
<accession>A0AB38BLB2</accession>
<reference evidence="1 3" key="1">
    <citation type="submission" date="2016-02" db="EMBL/GenBank/DDBJ databases">
        <authorList>
            <person name="Strepis N."/>
        </authorList>
    </citation>
    <scope>NUCLEOTIDE SEQUENCE [LARGE SCALE GENOMIC DNA]</scope>
    <source>
        <strain evidence="1">Trichococcus flocculiformis</strain>
    </source>
</reference>
<dbReference type="EMBL" id="FJMZ01000054">
    <property type="protein sequence ID" value="CZR03973.1"/>
    <property type="molecule type" value="Genomic_DNA"/>
</dbReference>
<proteinExistence type="predicted"/>
<evidence type="ECO:0008006" key="5">
    <source>
        <dbReference type="Google" id="ProtNLM"/>
    </source>
</evidence>